<feature type="transmembrane region" description="Helical" evidence="1">
    <location>
        <begin position="195"/>
        <end position="216"/>
    </location>
</feature>
<dbReference type="AlphaFoldDB" id="A0A8T4GYF0"/>
<feature type="transmembrane region" description="Helical" evidence="1">
    <location>
        <begin position="140"/>
        <end position="160"/>
    </location>
</feature>
<proteinExistence type="predicted"/>
<feature type="transmembrane region" description="Helical" evidence="1">
    <location>
        <begin position="480"/>
        <end position="498"/>
    </location>
</feature>
<reference evidence="2" key="1">
    <citation type="submission" date="2021-03" db="EMBL/GenBank/DDBJ databases">
        <title>Genomic Encyclopedia of Type Strains, Phase IV (KMG-IV): sequencing the most valuable type-strain genomes for metagenomic binning, comparative biology and taxonomic classification.</title>
        <authorList>
            <person name="Goeker M."/>
        </authorList>
    </citation>
    <scope>NUCLEOTIDE SEQUENCE</scope>
    <source>
        <strain evidence="2">DSM 26232</strain>
    </source>
</reference>
<organism evidence="2 3">
    <name type="scientific">Halolamina salifodinae</name>
    <dbReference type="NCBI Taxonomy" id="1202767"/>
    <lineage>
        <taxon>Archaea</taxon>
        <taxon>Methanobacteriati</taxon>
        <taxon>Methanobacteriota</taxon>
        <taxon>Stenosarchaea group</taxon>
        <taxon>Halobacteria</taxon>
        <taxon>Halobacteriales</taxon>
        <taxon>Haloferacaceae</taxon>
    </lineage>
</organism>
<feature type="transmembrane region" description="Helical" evidence="1">
    <location>
        <begin position="324"/>
        <end position="343"/>
    </location>
</feature>
<dbReference type="RefSeq" id="WP_209491448.1">
    <property type="nucleotide sequence ID" value="NZ_JAGGLC010000003.1"/>
</dbReference>
<keyword evidence="1" id="KW-0472">Membrane</keyword>
<dbReference type="Pfam" id="PF24363">
    <property type="entry name" value="DUF7519"/>
    <property type="match status" value="1"/>
</dbReference>
<accession>A0A8T4GYF0</accession>
<feature type="transmembrane region" description="Helical" evidence="1">
    <location>
        <begin position="24"/>
        <end position="44"/>
    </location>
</feature>
<evidence type="ECO:0000256" key="1">
    <source>
        <dbReference type="SAM" id="Phobius"/>
    </source>
</evidence>
<feature type="transmembrane region" description="Helical" evidence="1">
    <location>
        <begin position="510"/>
        <end position="530"/>
    </location>
</feature>
<protein>
    <submittedName>
        <fullName evidence="2">Uncharacterized protein</fullName>
    </submittedName>
</protein>
<sequence length="531" mass="53502">MAAETSDEEAVSTLSATNWRPPRAGSALAVAIVAVGCWLLADALGVLDSLSIAAIGGAGVAAVVWLVGRERFSTLGTLLGVAVAPLAGGLLFVGVGYALIAQLAGFAPQGTVFVGLSVVLAGFGAASIPSDSADRERVSAATKSALLSAVGLLAVSGALVGNAVRTQKGMEPLADLPLPETIPELIPEATLVPPLGSFLLLVSLALLALGAALEALPVAELLDDRSSDDDAALEWYERLQSALDRSPIGVVIGIVLLAARVLLGPTYVDLWASLPPFVVGLLDGLARSTLLRWLAIRLLVVGTAVVVLVYLIRRLHRAGIGQHLGKIAVVAGTALALTAGWMGHDLLLNTLTGRLEAALPGQVAEIVLQQVDSVIQYYTGEVVALGLVALGGATAAISLGVLRLGTILRVVPARHSGHGLASAGLLAAGGFAAALGAPLPESLGALVGAVVVWDLGRFGVNLGQDVGRRASSLPVQFVRVLTAALIGAVTAAFGLAAVSTTPVSIATESAAAVALFAAVGVAFLASLVLAR</sequence>
<feature type="transmembrane region" description="Helical" evidence="1">
    <location>
        <begin position="417"/>
        <end position="437"/>
    </location>
</feature>
<dbReference type="EMBL" id="JAGGLC010000003">
    <property type="protein sequence ID" value="MBP1987173.1"/>
    <property type="molecule type" value="Genomic_DNA"/>
</dbReference>
<keyword evidence="1" id="KW-1133">Transmembrane helix</keyword>
<gene>
    <name evidence="2" type="ORF">J2753_001671</name>
</gene>
<dbReference type="OrthoDB" id="313562at2157"/>
<dbReference type="Proteomes" id="UP000823736">
    <property type="component" value="Unassembled WGS sequence"/>
</dbReference>
<feature type="transmembrane region" description="Helical" evidence="1">
    <location>
        <begin position="382"/>
        <end position="405"/>
    </location>
</feature>
<feature type="transmembrane region" description="Helical" evidence="1">
    <location>
        <begin position="106"/>
        <end position="128"/>
    </location>
</feature>
<evidence type="ECO:0000313" key="3">
    <source>
        <dbReference type="Proteomes" id="UP000823736"/>
    </source>
</evidence>
<feature type="transmembrane region" description="Helical" evidence="1">
    <location>
        <begin position="290"/>
        <end position="312"/>
    </location>
</feature>
<dbReference type="InterPro" id="IPR055941">
    <property type="entry name" value="DUF7519"/>
</dbReference>
<keyword evidence="3" id="KW-1185">Reference proteome</keyword>
<feature type="transmembrane region" description="Helical" evidence="1">
    <location>
        <begin position="75"/>
        <end position="100"/>
    </location>
</feature>
<feature type="transmembrane region" description="Helical" evidence="1">
    <location>
        <begin position="443"/>
        <end position="460"/>
    </location>
</feature>
<feature type="transmembrane region" description="Helical" evidence="1">
    <location>
        <begin position="248"/>
        <end position="270"/>
    </location>
</feature>
<keyword evidence="1" id="KW-0812">Transmembrane</keyword>
<comment type="caution">
    <text evidence="2">The sequence shown here is derived from an EMBL/GenBank/DDBJ whole genome shotgun (WGS) entry which is preliminary data.</text>
</comment>
<name>A0A8T4GYF0_9EURY</name>
<evidence type="ECO:0000313" key="2">
    <source>
        <dbReference type="EMBL" id="MBP1987173.1"/>
    </source>
</evidence>
<feature type="transmembrane region" description="Helical" evidence="1">
    <location>
        <begin position="50"/>
        <end position="68"/>
    </location>
</feature>